<gene>
    <name evidence="1" type="ORF">SNE40_013079</name>
</gene>
<evidence type="ECO:0000313" key="1">
    <source>
        <dbReference type="EMBL" id="KAK6178275.1"/>
    </source>
</evidence>
<organism evidence="1 2">
    <name type="scientific">Patella caerulea</name>
    <name type="common">Rayed Mediterranean limpet</name>
    <dbReference type="NCBI Taxonomy" id="87958"/>
    <lineage>
        <taxon>Eukaryota</taxon>
        <taxon>Metazoa</taxon>
        <taxon>Spiralia</taxon>
        <taxon>Lophotrochozoa</taxon>
        <taxon>Mollusca</taxon>
        <taxon>Gastropoda</taxon>
        <taxon>Patellogastropoda</taxon>
        <taxon>Patelloidea</taxon>
        <taxon>Patellidae</taxon>
        <taxon>Patella</taxon>
    </lineage>
</organism>
<name>A0AAN8PWI3_PATCE</name>
<proteinExistence type="predicted"/>
<reference evidence="1 2" key="1">
    <citation type="submission" date="2024-01" db="EMBL/GenBank/DDBJ databases">
        <title>The genome of the rayed Mediterranean limpet Patella caerulea (Linnaeus, 1758).</title>
        <authorList>
            <person name="Anh-Thu Weber A."/>
            <person name="Halstead-Nussloch G."/>
        </authorList>
    </citation>
    <scope>NUCLEOTIDE SEQUENCE [LARGE SCALE GENOMIC DNA]</scope>
    <source>
        <strain evidence="1">AATW-2023a</strain>
        <tissue evidence="1">Whole specimen</tissue>
    </source>
</reference>
<sequence length="291" mass="34283">MRTYLQKTTIISSYKQPPDLRGILTSSRFDERQTTNIPKVAKYEDKRCSLCEEMIEGLAIRISSEKTFYIRQDMNCKSQHVVYMMTCWGCNERYIDHSKLLLEKRSKMRTYLQKTTIISSYKQPPDLRGILTSSRFDERQTTNTPKVAKCEDKRCSLCEKMIEGLEIRISSEKTFYIRQDMNCKSQHVVYMMTCWGCNERYIDNSKLLLEKRSKMRTYLQKTTIISSYKKPPDLRGILTSSRFDERQTTNTPKVAKCEDKGCSLCEDMIEGLEIRISSEKTFYIRQNMNCK</sequence>
<protein>
    <submittedName>
        <fullName evidence="1">Uncharacterized protein</fullName>
    </submittedName>
</protein>
<dbReference type="AlphaFoldDB" id="A0AAN8PWI3"/>
<accession>A0AAN8PWI3</accession>
<dbReference type="EMBL" id="JAZGQO010000009">
    <property type="protein sequence ID" value="KAK6178275.1"/>
    <property type="molecule type" value="Genomic_DNA"/>
</dbReference>
<evidence type="ECO:0000313" key="2">
    <source>
        <dbReference type="Proteomes" id="UP001347796"/>
    </source>
</evidence>
<dbReference type="Proteomes" id="UP001347796">
    <property type="component" value="Unassembled WGS sequence"/>
</dbReference>
<keyword evidence="2" id="KW-1185">Reference proteome</keyword>
<comment type="caution">
    <text evidence="1">The sequence shown here is derived from an EMBL/GenBank/DDBJ whole genome shotgun (WGS) entry which is preliminary data.</text>
</comment>